<keyword evidence="14" id="KW-1133">Transmembrane helix</keyword>
<keyword evidence="11" id="KW-1208">Phospholipid metabolism</keyword>
<evidence type="ECO:0000256" key="6">
    <source>
        <dbReference type="ARBA" id="ARBA00022793"/>
    </source>
</evidence>
<evidence type="ECO:0000256" key="5">
    <source>
        <dbReference type="ARBA" id="ARBA00022516"/>
    </source>
</evidence>
<comment type="cofactor">
    <cofactor evidence="1">
        <name>pyruvate</name>
        <dbReference type="ChEBI" id="CHEBI:15361"/>
    </cofactor>
</comment>
<reference evidence="15" key="2">
    <citation type="journal article" date="2014" name="ISME J.">
        <title>Microbial stratification in low pH oxic and suboxic macroscopic growths along an acid mine drainage.</title>
        <authorList>
            <person name="Mendez-Garcia C."/>
            <person name="Mesa V."/>
            <person name="Sprenger R.R."/>
            <person name="Richter M."/>
            <person name="Diez M.S."/>
            <person name="Solano J."/>
            <person name="Bargiela R."/>
            <person name="Golyshina O.V."/>
            <person name="Manteca A."/>
            <person name="Ramos J.L."/>
            <person name="Gallego J.R."/>
            <person name="Llorente I."/>
            <person name="Martins Dos Santos V.A."/>
            <person name="Jensen O.N."/>
            <person name="Pelaez A.I."/>
            <person name="Sanchez J."/>
            <person name="Ferrer M."/>
        </authorList>
    </citation>
    <scope>NUCLEOTIDE SEQUENCE</scope>
</reference>
<evidence type="ECO:0000256" key="8">
    <source>
        <dbReference type="ARBA" id="ARBA00023136"/>
    </source>
</evidence>
<dbReference type="GO" id="GO:0004609">
    <property type="term" value="F:phosphatidylserine decarboxylase activity"/>
    <property type="evidence" value="ECO:0007669"/>
    <property type="project" value="UniProtKB-EC"/>
</dbReference>
<evidence type="ECO:0000313" key="15">
    <source>
        <dbReference type="EMBL" id="EQD37298.1"/>
    </source>
</evidence>
<evidence type="ECO:0000256" key="3">
    <source>
        <dbReference type="ARBA" id="ARBA00012243"/>
    </source>
</evidence>
<evidence type="ECO:0000256" key="14">
    <source>
        <dbReference type="SAM" id="Phobius"/>
    </source>
</evidence>
<proteinExistence type="inferred from homology"/>
<dbReference type="EMBL" id="AUZX01012991">
    <property type="protein sequence ID" value="EQD37298.1"/>
    <property type="molecule type" value="Genomic_DNA"/>
</dbReference>
<comment type="pathway">
    <text evidence="13">Phospholipid metabolism; phosphatidylethanolamine biosynthesis.</text>
</comment>
<organism evidence="15">
    <name type="scientific">mine drainage metagenome</name>
    <dbReference type="NCBI Taxonomy" id="410659"/>
    <lineage>
        <taxon>unclassified sequences</taxon>
        <taxon>metagenomes</taxon>
        <taxon>ecological metagenomes</taxon>
    </lineage>
</organism>
<gene>
    <name evidence="15" type="ORF">B1A_17657</name>
</gene>
<sequence>MRFSVAVSHMLPQHALSALVRVAARWRWRPWKNWLINRVVRGYGVDLAEAESADVASYAHFDAFFTRALKPGVRPLDADPRSLLCPADGRISQAGAIRNGRIVQAKGRDYSVAELLGDAAATQRYAEGSFVNVYLSPRDYHRVHMPCAGRLVETLHIPGRLFSVAPAAVAGVDRLFARNERLVCHFDNAHGPFVVIMVGALLVSGISTVWAGHVVPPYARAPQRVRHAGPRLEAGAEMARFHMGSTVIVLLPAGAASLQANLVPELAVRMGQRLGTLSSPVD</sequence>
<evidence type="ECO:0000256" key="12">
    <source>
        <dbReference type="ARBA" id="ARBA00023317"/>
    </source>
</evidence>
<dbReference type="InterPro" id="IPR033177">
    <property type="entry name" value="PSD-B"/>
</dbReference>
<evidence type="ECO:0000256" key="9">
    <source>
        <dbReference type="ARBA" id="ARBA00023209"/>
    </source>
</evidence>
<evidence type="ECO:0000256" key="11">
    <source>
        <dbReference type="ARBA" id="ARBA00023264"/>
    </source>
</evidence>
<evidence type="ECO:0000256" key="4">
    <source>
        <dbReference type="ARBA" id="ARBA00022475"/>
    </source>
</evidence>
<dbReference type="InterPro" id="IPR033178">
    <property type="entry name" value="PSD_type1_pro"/>
</dbReference>
<comment type="pathway">
    <text evidence="2">Lipid metabolism.</text>
</comment>
<feature type="transmembrane region" description="Helical" evidence="14">
    <location>
        <begin position="193"/>
        <end position="215"/>
    </location>
</feature>
<dbReference type="UniPathway" id="UPA00558"/>
<name>T0YW79_9ZZZZ</name>
<dbReference type="GO" id="GO:0006646">
    <property type="term" value="P:phosphatidylethanolamine biosynthetic process"/>
    <property type="evidence" value="ECO:0007669"/>
    <property type="project" value="UniProtKB-UniPathway"/>
</dbReference>
<protein>
    <recommendedName>
        <fullName evidence="3">phosphatidylserine decarboxylase</fullName>
        <ecNumber evidence="3">4.1.1.65</ecNumber>
    </recommendedName>
</protein>
<dbReference type="EC" id="4.1.1.65" evidence="3"/>
<accession>T0YW79</accession>
<dbReference type="InterPro" id="IPR003817">
    <property type="entry name" value="PS_Dcarbxylase"/>
</dbReference>
<keyword evidence="8 14" id="KW-0472">Membrane</keyword>
<comment type="caution">
    <text evidence="15">The sequence shown here is derived from an EMBL/GenBank/DDBJ whole genome shotgun (WGS) entry which is preliminary data.</text>
</comment>
<reference evidence="15" key="1">
    <citation type="submission" date="2013-08" db="EMBL/GenBank/DDBJ databases">
        <authorList>
            <person name="Mendez C."/>
            <person name="Richter M."/>
            <person name="Ferrer M."/>
            <person name="Sanchez J."/>
        </authorList>
    </citation>
    <scope>NUCLEOTIDE SEQUENCE</scope>
</reference>
<evidence type="ECO:0000256" key="7">
    <source>
        <dbReference type="ARBA" id="ARBA00023098"/>
    </source>
</evidence>
<dbReference type="PANTHER" id="PTHR10067">
    <property type="entry name" value="PHOSPHATIDYLSERINE DECARBOXYLASE"/>
    <property type="match status" value="1"/>
</dbReference>
<dbReference type="HAMAP" id="MF_00662">
    <property type="entry name" value="PS_decarb_PSD_B_type1"/>
    <property type="match status" value="1"/>
</dbReference>
<keyword evidence="10" id="KW-0456">Lyase</keyword>
<keyword evidence="4" id="KW-1003">Cell membrane</keyword>
<evidence type="ECO:0000256" key="13">
    <source>
        <dbReference type="ARBA" id="ARBA00024326"/>
    </source>
</evidence>
<keyword evidence="9" id="KW-0594">Phospholipid biosynthesis</keyword>
<keyword evidence="7" id="KW-0443">Lipid metabolism</keyword>
<evidence type="ECO:0000256" key="10">
    <source>
        <dbReference type="ARBA" id="ARBA00023239"/>
    </source>
</evidence>
<dbReference type="PANTHER" id="PTHR10067:SF6">
    <property type="entry name" value="PHOSPHATIDYLSERINE DECARBOXYLASE PROENZYME, MITOCHONDRIAL"/>
    <property type="match status" value="1"/>
</dbReference>
<keyword evidence="12" id="KW-0670">Pyruvate</keyword>
<dbReference type="AlphaFoldDB" id="T0YW79"/>
<keyword evidence="5" id="KW-0444">Lipid biosynthesis</keyword>
<keyword evidence="6" id="KW-0210">Decarboxylase</keyword>
<evidence type="ECO:0000256" key="2">
    <source>
        <dbReference type="ARBA" id="ARBA00005189"/>
    </source>
</evidence>
<dbReference type="NCBIfam" id="TIGR00163">
    <property type="entry name" value="PS_decarb"/>
    <property type="match status" value="1"/>
</dbReference>
<evidence type="ECO:0000256" key="1">
    <source>
        <dbReference type="ARBA" id="ARBA00001928"/>
    </source>
</evidence>
<keyword evidence="14" id="KW-0812">Transmembrane</keyword>
<dbReference type="Pfam" id="PF02666">
    <property type="entry name" value="PS_Dcarbxylase"/>
    <property type="match status" value="1"/>
</dbReference>